<dbReference type="Proteomes" id="UP001157355">
    <property type="component" value="Unassembled WGS sequence"/>
</dbReference>
<dbReference type="PANTHER" id="PTHR42703">
    <property type="entry name" value="NADH DEHYDROGENASE"/>
    <property type="match status" value="1"/>
</dbReference>
<feature type="transmembrane region" description="Helical" evidence="9">
    <location>
        <begin position="75"/>
        <end position="95"/>
    </location>
</feature>
<feature type="transmembrane region" description="Helical" evidence="9">
    <location>
        <begin position="142"/>
        <end position="166"/>
    </location>
</feature>
<keyword evidence="6 9" id="KW-1133">Transmembrane helix</keyword>
<feature type="transmembrane region" description="Helical" evidence="9">
    <location>
        <begin position="43"/>
        <end position="63"/>
    </location>
</feature>
<dbReference type="NCBIfam" id="NF009309">
    <property type="entry name" value="PRK12666.1"/>
    <property type="match status" value="1"/>
</dbReference>
<feature type="transmembrane region" description="Helical" evidence="9">
    <location>
        <begin position="494"/>
        <end position="514"/>
    </location>
</feature>
<evidence type="ECO:0000256" key="7">
    <source>
        <dbReference type="ARBA" id="ARBA00023136"/>
    </source>
</evidence>
<evidence type="ECO:0000256" key="5">
    <source>
        <dbReference type="ARBA" id="ARBA00022692"/>
    </source>
</evidence>
<feature type="transmembrane region" description="Helical" evidence="9">
    <location>
        <begin position="408"/>
        <end position="431"/>
    </location>
</feature>
<feature type="transmembrane region" description="Helical" evidence="9">
    <location>
        <begin position="298"/>
        <end position="317"/>
    </location>
</feature>
<keyword evidence="12" id="KW-1185">Reference proteome</keyword>
<name>A0AA37UAX9_9RHOB</name>
<sequence>MNPASDLFAPDLFAPEHLMIAPILIPFIAGALMLLYDERQRRAKLGISIGSALALLLVSIELLNRAKGSHLPGDTGIGFYLLGDWAVPFGIVLVLDRLSAMMLMLTALLAVPALIYSAAGWHKQGQHFQSLFQFLLMGLNGAFLTGDLFNLFVFFEVLLAASYGLLLHGSGQLRVRAGLHYIAVNLTASLLFLLGVSLIYGVTGTLNMAQLSLVIPNLPAADRPLLHAAAALMGIAFLIKSGMWPLSFWLSTAYMAGAAPVAAMFAIMTKVGVYVVMRLSLLLFGAGAGASAGFGAEVLIAGGMATVTFGFLGVLASQGVGRMAAHLVLISSGTALAVTGFALMGAGSALLAGALYYLVSSTLATSALFLLIEPMSREEGGIAAMLALTADAYGLDDVEDDGAPEVGFAIPGTLTILGLCFGACLLVLAGLPPLSGFLGKFAMLSAGLDQSSVAAPLIWGFMALLLLSGLATLIGMIRIGIRTFWVTDGAAPKVLALEIAPVIVLIGMILLLTIKAQHSIRYMEDTARALLTPAIYTEGVMSAPRVVDQPKDDTP</sequence>
<evidence type="ECO:0000256" key="8">
    <source>
        <dbReference type="RuleBase" id="RU000320"/>
    </source>
</evidence>
<gene>
    <name evidence="11" type="ORF">GCM10010873_30500</name>
</gene>
<evidence type="ECO:0000256" key="3">
    <source>
        <dbReference type="ARBA" id="ARBA00005346"/>
    </source>
</evidence>
<feature type="transmembrane region" description="Helical" evidence="9">
    <location>
        <begin position="323"/>
        <end position="343"/>
    </location>
</feature>
<feature type="transmembrane region" description="Helical" evidence="9">
    <location>
        <begin position="220"/>
        <end position="239"/>
    </location>
</feature>
<keyword evidence="5 8" id="KW-0812">Transmembrane</keyword>
<dbReference type="RefSeq" id="WP_284326252.1">
    <property type="nucleotide sequence ID" value="NZ_BSPP01000011.1"/>
</dbReference>
<evidence type="ECO:0000256" key="6">
    <source>
        <dbReference type="ARBA" id="ARBA00022989"/>
    </source>
</evidence>
<protein>
    <submittedName>
        <fullName evidence="11">Monovalent cation/H+ antiporter subunit D</fullName>
    </submittedName>
</protein>
<comment type="similarity">
    <text evidence="3">Belongs to the CPA3 antiporters (TC 2.A.63) subunit D family.</text>
</comment>
<feature type="transmembrane region" description="Helical" evidence="9">
    <location>
        <begin position="350"/>
        <end position="372"/>
    </location>
</feature>
<evidence type="ECO:0000313" key="12">
    <source>
        <dbReference type="Proteomes" id="UP001157355"/>
    </source>
</evidence>
<feature type="transmembrane region" description="Helical" evidence="9">
    <location>
        <begin position="17"/>
        <end position="36"/>
    </location>
</feature>
<dbReference type="GO" id="GO:0005886">
    <property type="term" value="C:plasma membrane"/>
    <property type="evidence" value="ECO:0007669"/>
    <property type="project" value="UniProtKB-SubCell"/>
</dbReference>
<dbReference type="InterPro" id="IPR050586">
    <property type="entry name" value="CPA3_Na-H_Antiporter_D"/>
</dbReference>
<feature type="transmembrane region" description="Helical" evidence="9">
    <location>
        <begin position="102"/>
        <end position="122"/>
    </location>
</feature>
<evidence type="ECO:0000256" key="4">
    <source>
        <dbReference type="ARBA" id="ARBA00022475"/>
    </source>
</evidence>
<comment type="subcellular location">
    <subcellularLocation>
        <location evidence="2">Cell membrane</location>
        <topology evidence="2">Multi-pass membrane protein</topology>
    </subcellularLocation>
    <subcellularLocation>
        <location evidence="8">Membrane</location>
        <topology evidence="8">Multi-pass membrane protein</topology>
    </subcellularLocation>
</comment>
<feature type="transmembrane region" description="Helical" evidence="9">
    <location>
        <begin position="452"/>
        <end position="474"/>
    </location>
</feature>
<feature type="domain" description="NADH:quinone oxidoreductase/Mrp antiporter transmembrane" evidence="10">
    <location>
        <begin position="146"/>
        <end position="458"/>
    </location>
</feature>
<proteinExistence type="inferred from homology"/>
<evidence type="ECO:0000256" key="9">
    <source>
        <dbReference type="SAM" id="Phobius"/>
    </source>
</evidence>
<dbReference type="InterPro" id="IPR001750">
    <property type="entry name" value="ND/Mrp_TM"/>
</dbReference>
<keyword evidence="7 9" id="KW-0472">Membrane</keyword>
<evidence type="ECO:0000259" key="10">
    <source>
        <dbReference type="Pfam" id="PF00361"/>
    </source>
</evidence>
<evidence type="ECO:0000256" key="1">
    <source>
        <dbReference type="ARBA" id="ARBA00002378"/>
    </source>
</evidence>
<comment type="function">
    <text evidence="1">NDH-1 shuttles electrons from NADH, via FMN and iron-sulfur (Fe-S) centers, to quinones in the respiratory chain. The immediate electron acceptor for the enzyme in this species is believed to be ubiquinone. Couples the redox reaction to proton translocation (for every two electrons transferred, four hydrogen ions are translocated across the cytoplasmic membrane), and thus conserves the redox energy in a proton gradient.</text>
</comment>
<dbReference type="EMBL" id="BSPP01000011">
    <property type="protein sequence ID" value="GLS88076.1"/>
    <property type="molecule type" value="Genomic_DNA"/>
</dbReference>
<dbReference type="AlphaFoldDB" id="A0AA37UAX9"/>
<evidence type="ECO:0000256" key="2">
    <source>
        <dbReference type="ARBA" id="ARBA00004651"/>
    </source>
</evidence>
<evidence type="ECO:0000313" key="11">
    <source>
        <dbReference type="EMBL" id="GLS88076.1"/>
    </source>
</evidence>
<accession>A0AA37UAX9</accession>
<feature type="transmembrane region" description="Helical" evidence="9">
    <location>
        <begin position="178"/>
        <end position="200"/>
    </location>
</feature>
<comment type="caution">
    <text evidence="11">The sequence shown here is derived from an EMBL/GenBank/DDBJ whole genome shotgun (WGS) entry which is preliminary data.</text>
</comment>
<dbReference type="Pfam" id="PF00361">
    <property type="entry name" value="Proton_antipo_M"/>
    <property type="match status" value="1"/>
</dbReference>
<reference evidence="11 12" key="1">
    <citation type="journal article" date="2014" name="Int. J. Syst. Evol. Microbiol.">
        <title>Complete genome sequence of Corynebacterium casei LMG S-19264T (=DSM 44701T), isolated from a smear-ripened cheese.</title>
        <authorList>
            <consortium name="US DOE Joint Genome Institute (JGI-PGF)"/>
            <person name="Walter F."/>
            <person name="Albersmeier A."/>
            <person name="Kalinowski J."/>
            <person name="Ruckert C."/>
        </authorList>
    </citation>
    <scope>NUCLEOTIDE SEQUENCE [LARGE SCALE GENOMIC DNA]</scope>
    <source>
        <strain evidence="11 12">NBRC 111766</strain>
    </source>
</reference>
<keyword evidence="4" id="KW-1003">Cell membrane</keyword>
<organism evidence="11 12">
    <name type="scientific">Cypionkella aquatica</name>
    <dbReference type="NCBI Taxonomy" id="1756042"/>
    <lineage>
        <taxon>Bacteria</taxon>
        <taxon>Pseudomonadati</taxon>
        <taxon>Pseudomonadota</taxon>
        <taxon>Alphaproteobacteria</taxon>
        <taxon>Rhodobacterales</taxon>
        <taxon>Paracoccaceae</taxon>
        <taxon>Cypionkella</taxon>
    </lineage>
</organism>
<dbReference type="PANTHER" id="PTHR42703:SF1">
    <property type="entry name" value="NA(+)_H(+) ANTIPORTER SUBUNIT D1"/>
    <property type="match status" value="1"/>
</dbReference>